<keyword evidence="3" id="KW-0731">Sigma factor</keyword>
<keyword evidence="5" id="KW-0804">Transcription</keyword>
<gene>
    <name evidence="6" type="ORF">C1I60_07385</name>
</gene>
<dbReference type="Gene3D" id="1.10.1740.10">
    <property type="match status" value="1"/>
</dbReference>
<dbReference type="SUPFAM" id="SSF88659">
    <property type="entry name" value="Sigma3 and sigma4 domains of RNA polymerase sigma factors"/>
    <property type="match status" value="1"/>
</dbReference>
<evidence type="ECO:0000256" key="5">
    <source>
        <dbReference type="ARBA" id="ARBA00023163"/>
    </source>
</evidence>
<reference evidence="6 7" key="1">
    <citation type="submission" date="2018-01" db="EMBL/GenBank/DDBJ databases">
        <title>Bacillales members from the olive rhizosphere are effective biological control agents against Verticillium dahliae.</title>
        <authorList>
            <person name="Gomez-Lama C."/>
            <person name="Legarda G."/>
            <person name="Ruano-Rosa D."/>
            <person name="Pizarro-Tobias P."/>
            <person name="Valverde-Corredor A."/>
            <person name="Niqui J.L."/>
            <person name="Trivino J.C."/>
            <person name="Roca A."/>
            <person name="Mercado-Blanco J."/>
        </authorList>
    </citation>
    <scope>NUCLEOTIDE SEQUENCE [LARGE SCALE GENOMIC DNA]</scope>
    <source>
        <strain evidence="6 7">PIC167</strain>
    </source>
</reference>
<organism evidence="6 7">
    <name type="scientific">Paenibacillus terrae</name>
    <dbReference type="NCBI Taxonomy" id="159743"/>
    <lineage>
        <taxon>Bacteria</taxon>
        <taxon>Bacillati</taxon>
        <taxon>Bacillota</taxon>
        <taxon>Bacilli</taxon>
        <taxon>Bacillales</taxon>
        <taxon>Paenibacillaceae</taxon>
        <taxon>Paenibacillus</taxon>
    </lineage>
</organism>
<dbReference type="InterPro" id="IPR013325">
    <property type="entry name" value="RNA_pol_sigma_r2"/>
</dbReference>
<name>A0A4U2Q1Z4_9BACL</name>
<dbReference type="GO" id="GO:0003677">
    <property type="term" value="F:DNA binding"/>
    <property type="evidence" value="ECO:0007669"/>
    <property type="project" value="UniProtKB-KW"/>
</dbReference>
<dbReference type="Gene3D" id="1.10.10.10">
    <property type="entry name" value="Winged helix-like DNA-binding domain superfamily/Winged helix DNA-binding domain"/>
    <property type="match status" value="1"/>
</dbReference>
<accession>A0A4U2Q1Z4</accession>
<dbReference type="PANTHER" id="PTHR43133:SF8">
    <property type="entry name" value="RNA POLYMERASE SIGMA FACTOR HI_1459-RELATED"/>
    <property type="match status" value="1"/>
</dbReference>
<evidence type="ECO:0000313" key="7">
    <source>
        <dbReference type="Proteomes" id="UP000308114"/>
    </source>
</evidence>
<protein>
    <submittedName>
        <fullName evidence="6">Sigma-70 family RNA polymerase sigma factor</fullName>
    </submittedName>
</protein>
<sequence length="194" mass="23398">MPTTMVTDCCEGDQCTRQYNCFYNQICELYLDDVYRFCIHLLKNELQFRCIAEECTQDTFLTARQQLCKLKLHPNVKGWLYLTAKHFVHKSLRRYYTQKKHETMFEHEACSLSISVEEDWEKSRFQDIDQIINSILTQLSKKEYELYQDYFLQNMSISILATKYNISITATTTRIYRLRKTLRTLSHQYYLTHM</sequence>
<dbReference type="PANTHER" id="PTHR43133">
    <property type="entry name" value="RNA POLYMERASE ECF-TYPE SIGMA FACTO"/>
    <property type="match status" value="1"/>
</dbReference>
<evidence type="ECO:0000313" key="6">
    <source>
        <dbReference type="EMBL" id="TKH45199.1"/>
    </source>
</evidence>
<dbReference type="SUPFAM" id="SSF88946">
    <property type="entry name" value="Sigma2 domain of RNA polymerase sigma factors"/>
    <property type="match status" value="1"/>
</dbReference>
<dbReference type="InterPro" id="IPR036388">
    <property type="entry name" value="WH-like_DNA-bd_sf"/>
</dbReference>
<evidence type="ECO:0000256" key="3">
    <source>
        <dbReference type="ARBA" id="ARBA00023082"/>
    </source>
</evidence>
<evidence type="ECO:0000256" key="1">
    <source>
        <dbReference type="ARBA" id="ARBA00010641"/>
    </source>
</evidence>
<dbReference type="GO" id="GO:0006352">
    <property type="term" value="P:DNA-templated transcription initiation"/>
    <property type="evidence" value="ECO:0007669"/>
    <property type="project" value="InterPro"/>
</dbReference>
<dbReference type="NCBIfam" id="TIGR02937">
    <property type="entry name" value="sigma70-ECF"/>
    <property type="match status" value="1"/>
</dbReference>
<dbReference type="EMBL" id="PNXQ01000008">
    <property type="protein sequence ID" value="TKH45199.1"/>
    <property type="molecule type" value="Genomic_DNA"/>
</dbReference>
<evidence type="ECO:0000256" key="4">
    <source>
        <dbReference type="ARBA" id="ARBA00023125"/>
    </source>
</evidence>
<dbReference type="AlphaFoldDB" id="A0A4U2Q1Z4"/>
<evidence type="ECO:0000256" key="2">
    <source>
        <dbReference type="ARBA" id="ARBA00023015"/>
    </source>
</evidence>
<comment type="caution">
    <text evidence="6">The sequence shown here is derived from an EMBL/GenBank/DDBJ whole genome shotgun (WGS) entry which is preliminary data.</text>
</comment>
<dbReference type="InterPro" id="IPR039425">
    <property type="entry name" value="RNA_pol_sigma-70-like"/>
</dbReference>
<dbReference type="InterPro" id="IPR014284">
    <property type="entry name" value="RNA_pol_sigma-70_dom"/>
</dbReference>
<dbReference type="GO" id="GO:0016987">
    <property type="term" value="F:sigma factor activity"/>
    <property type="evidence" value="ECO:0007669"/>
    <property type="project" value="UniProtKB-KW"/>
</dbReference>
<proteinExistence type="inferred from homology"/>
<keyword evidence="4" id="KW-0238">DNA-binding</keyword>
<dbReference type="InterPro" id="IPR013324">
    <property type="entry name" value="RNA_pol_sigma_r3/r4-like"/>
</dbReference>
<comment type="similarity">
    <text evidence="1">Belongs to the sigma-70 factor family. ECF subfamily.</text>
</comment>
<keyword evidence="2" id="KW-0805">Transcription regulation</keyword>
<dbReference type="Proteomes" id="UP000308114">
    <property type="component" value="Unassembled WGS sequence"/>
</dbReference>